<keyword evidence="3" id="KW-1185">Reference proteome</keyword>
<sequence length="42" mass="4738">MYSDDDPTNNRSTAAACLSVQFCGCLFVLTIECFHLALKYYI</sequence>
<reference evidence="2" key="2">
    <citation type="journal article" date="2022" name="Res Sq">
        <title>Comparative Genomics Reveals Insights into the Divergent Evolution of Astigmatic Mites and Household Pest Adaptations.</title>
        <authorList>
            <person name="Xiong Q."/>
            <person name="Wan A.T.-Y."/>
            <person name="Liu X.-Y."/>
            <person name="Fung C.S.-H."/>
            <person name="Xiao X."/>
            <person name="Malainual N."/>
            <person name="Hou J."/>
            <person name="Wang L."/>
            <person name="Wang M."/>
            <person name="Yang K."/>
            <person name="Cui Y."/>
            <person name="Leung E."/>
            <person name="Nong W."/>
            <person name="Shin S.-K."/>
            <person name="Au S."/>
            <person name="Jeong K.Y."/>
            <person name="Chew F.T."/>
            <person name="Hui J."/>
            <person name="Leung T.F."/>
            <person name="Tungtrongchitr A."/>
            <person name="Zhong N."/>
            <person name="Liu Z."/>
            <person name="Tsui S."/>
        </authorList>
    </citation>
    <scope>NUCLEOTIDE SEQUENCE</scope>
    <source>
        <strain evidence="2">Derf</strain>
        <tissue evidence="2">Whole organism</tissue>
    </source>
</reference>
<keyword evidence="1" id="KW-0472">Membrane</keyword>
<accession>A0A922I013</accession>
<comment type="caution">
    <text evidence="2">The sequence shown here is derived from an EMBL/GenBank/DDBJ whole genome shotgun (WGS) entry which is preliminary data.</text>
</comment>
<protein>
    <submittedName>
        <fullName evidence="2">Uncharacterized protein</fullName>
    </submittedName>
</protein>
<name>A0A922I013_DERFA</name>
<evidence type="ECO:0000313" key="3">
    <source>
        <dbReference type="Proteomes" id="UP000790347"/>
    </source>
</evidence>
<reference evidence="2" key="1">
    <citation type="submission" date="2013-05" db="EMBL/GenBank/DDBJ databases">
        <authorList>
            <person name="Yim A.K.Y."/>
            <person name="Chan T.F."/>
            <person name="Ji K.M."/>
            <person name="Liu X.Y."/>
            <person name="Zhou J.W."/>
            <person name="Li R.Q."/>
            <person name="Yang K.Y."/>
            <person name="Li J."/>
            <person name="Li M."/>
            <person name="Law P.T.W."/>
            <person name="Wu Y.L."/>
            <person name="Cai Z.L."/>
            <person name="Qin H."/>
            <person name="Bao Y."/>
            <person name="Leung R.K.K."/>
            <person name="Ng P.K.S."/>
            <person name="Zou J."/>
            <person name="Zhong X.J."/>
            <person name="Ran P.X."/>
            <person name="Zhong N.S."/>
            <person name="Liu Z.G."/>
            <person name="Tsui S.K.W."/>
        </authorList>
    </citation>
    <scope>NUCLEOTIDE SEQUENCE</scope>
    <source>
        <strain evidence="2">Derf</strain>
        <tissue evidence="2">Whole organism</tissue>
    </source>
</reference>
<feature type="transmembrane region" description="Helical" evidence="1">
    <location>
        <begin position="12"/>
        <end position="38"/>
    </location>
</feature>
<keyword evidence="1" id="KW-1133">Transmembrane helix</keyword>
<evidence type="ECO:0000313" key="2">
    <source>
        <dbReference type="EMBL" id="KAH9516008.1"/>
    </source>
</evidence>
<proteinExistence type="predicted"/>
<gene>
    <name evidence="2" type="ORF">DERF_006773</name>
</gene>
<dbReference type="Proteomes" id="UP000790347">
    <property type="component" value="Unassembled WGS sequence"/>
</dbReference>
<dbReference type="EMBL" id="ASGP02000003">
    <property type="protein sequence ID" value="KAH9516008.1"/>
    <property type="molecule type" value="Genomic_DNA"/>
</dbReference>
<dbReference type="AlphaFoldDB" id="A0A922I013"/>
<evidence type="ECO:0000256" key="1">
    <source>
        <dbReference type="SAM" id="Phobius"/>
    </source>
</evidence>
<organism evidence="2 3">
    <name type="scientific">Dermatophagoides farinae</name>
    <name type="common">American house dust mite</name>
    <dbReference type="NCBI Taxonomy" id="6954"/>
    <lineage>
        <taxon>Eukaryota</taxon>
        <taxon>Metazoa</taxon>
        <taxon>Ecdysozoa</taxon>
        <taxon>Arthropoda</taxon>
        <taxon>Chelicerata</taxon>
        <taxon>Arachnida</taxon>
        <taxon>Acari</taxon>
        <taxon>Acariformes</taxon>
        <taxon>Sarcoptiformes</taxon>
        <taxon>Astigmata</taxon>
        <taxon>Psoroptidia</taxon>
        <taxon>Analgoidea</taxon>
        <taxon>Pyroglyphidae</taxon>
        <taxon>Dermatophagoidinae</taxon>
        <taxon>Dermatophagoides</taxon>
    </lineage>
</organism>
<keyword evidence="1" id="KW-0812">Transmembrane</keyword>